<protein>
    <recommendedName>
        <fullName evidence="1">CoA-binding domain-containing protein</fullName>
    </recommendedName>
</protein>
<dbReference type="Proteomes" id="UP001219355">
    <property type="component" value="Chromosome 3"/>
</dbReference>
<name>A0AAF0IJQ7_9EURO</name>
<evidence type="ECO:0000313" key="2">
    <source>
        <dbReference type="EMBL" id="WEW59608.1"/>
    </source>
</evidence>
<dbReference type="Pfam" id="PF13380">
    <property type="entry name" value="CoA_binding_2"/>
    <property type="match status" value="1"/>
</dbReference>
<dbReference type="PANTHER" id="PTHR33303">
    <property type="entry name" value="CYTOPLASMIC PROTEIN-RELATED"/>
    <property type="match status" value="1"/>
</dbReference>
<dbReference type="SUPFAM" id="SSF51735">
    <property type="entry name" value="NAD(P)-binding Rossmann-fold domains"/>
    <property type="match status" value="1"/>
</dbReference>
<dbReference type="InterPro" id="IPR003781">
    <property type="entry name" value="CoA-bd"/>
</dbReference>
<gene>
    <name evidence="2" type="ORF">PRK78_005083</name>
</gene>
<dbReference type="EMBL" id="CP120629">
    <property type="protein sequence ID" value="WEW59608.1"/>
    <property type="molecule type" value="Genomic_DNA"/>
</dbReference>
<dbReference type="AlphaFoldDB" id="A0AAF0IJQ7"/>
<dbReference type="InterPro" id="IPR036291">
    <property type="entry name" value="NAD(P)-bd_dom_sf"/>
</dbReference>
<sequence>MSSADMELAVKRFFSSPRFAVAGASTDTSKYGYKLLAWYHQHSLPVTPLNPKSPEIKLPSKAYATVKSPSELSSPVQTSLSIVTPPKVTREILKEAHAVKIPAVWLQPGTFDDEILEYAKKNFEAAIGGAGGSGDEGWCVLMDGEDGLKAAGVNWTLQKL</sequence>
<reference evidence="2" key="1">
    <citation type="submission" date="2023-03" db="EMBL/GenBank/DDBJ databases">
        <title>Emydomyces testavorans Genome Sequence.</title>
        <authorList>
            <person name="Hoyer L."/>
        </authorList>
    </citation>
    <scope>NUCLEOTIDE SEQUENCE</scope>
    <source>
        <strain evidence="2">16-2883</strain>
    </source>
</reference>
<accession>A0AAF0IJQ7</accession>
<feature type="domain" description="CoA-binding" evidence="1">
    <location>
        <begin position="18"/>
        <end position="123"/>
    </location>
</feature>
<dbReference type="Gene3D" id="3.40.50.720">
    <property type="entry name" value="NAD(P)-binding Rossmann-like Domain"/>
    <property type="match status" value="1"/>
</dbReference>
<dbReference type="PANTHER" id="PTHR33303:SF2">
    <property type="entry name" value="COA-BINDING DOMAIN-CONTAINING PROTEIN"/>
    <property type="match status" value="1"/>
</dbReference>
<evidence type="ECO:0000259" key="1">
    <source>
        <dbReference type="Pfam" id="PF13380"/>
    </source>
</evidence>
<proteinExistence type="predicted"/>
<evidence type="ECO:0000313" key="3">
    <source>
        <dbReference type="Proteomes" id="UP001219355"/>
    </source>
</evidence>
<keyword evidence="3" id="KW-1185">Reference proteome</keyword>
<organism evidence="2 3">
    <name type="scientific">Emydomyces testavorans</name>
    <dbReference type="NCBI Taxonomy" id="2070801"/>
    <lineage>
        <taxon>Eukaryota</taxon>
        <taxon>Fungi</taxon>
        <taxon>Dikarya</taxon>
        <taxon>Ascomycota</taxon>
        <taxon>Pezizomycotina</taxon>
        <taxon>Eurotiomycetes</taxon>
        <taxon>Eurotiomycetidae</taxon>
        <taxon>Onygenales</taxon>
        <taxon>Nannizziopsiaceae</taxon>
        <taxon>Emydomyces</taxon>
    </lineage>
</organism>